<dbReference type="AlphaFoldDB" id="A2D7A7"/>
<dbReference type="InParanoid" id="A2D7A7"/>
<dbReference type="SMR" id="A2D7A7"/>
<feature type="compositionally biased region" description="Basic and acidic residues" evidence="1">
    <location>
        <begin position="79"/>
        <end position="93"/>
    </location>
</feature>
<sequence length="332" mass="37800">MTFDSESSDDDEIVIRNRETVADQNRSRKRIKKKRKQNNENQANEETEITTTNQTNITLKPPIDQSPSRNYPPRKRLPKSPEKAENEGEERIPLEIKLDVGASNEQIPSLGLPKNQNIEFSDENEEFKTQTLVKSTSSDILSYHPLTYRITREVKLGWKGSRTHFQLYCGGIPQYHVKVKTLSIGECIKISAGNTSHLRDKSAAGYIIVDQDLLNASLRIMNQHGPEILSFKLHQSCQDYESKSAEATIKIDDENTFEYRSQPVDMLPDGPMIFEIPNVIPSIKNMILQDEKDRSSIIIGKVDKSALQIRADERIKPIIICAIAVILFLCKY</sequence>
<dbReference type="OrthoDB" id="10650469at2759"/>
<evidence type="ECO:0000256" key="1">
    <source>
        <dbReference type="SAM" id="MobiDB-lite"/>
    </source>
</evidence>
<keyword evidence="3" id="KW-1185">Reference proteome</keyword>
<dbReference type="KEGG" id="tva:4720862"/>
<dbReference type="VEuPathDB" id="TrichDB:TVAG_119610"/>
<dbReference type="RefSeq" id="XP_001276872.1">
    <property type="nucleotide sequence ID" value="XM_001276871.1"/>
</dbReference>
<gene>
    <name evidence="2" type="ORF">TVAG_119610</name>
</gene>
<reference evidence="2" key="1">
    <citation type="submission" date="2006-10" db="EMBL/GenBank/DDBJ databases">
        <authorList>
            <person name="Amadeo P."/>
            <person name="Zhao Q."/>
            <person name="Wortman J."/>
            <person name="Fraser-Liggett C."/>
            <person name="Carlton J."/>
        </authorList>
    </citation>
    <scope>NUCLEOTIDE SEQUENCE</scope>
    <source>
        <strain evidence="2">G3</strain>
    </source>
</reference>
<feature type="compositionally biased region" description="Low complexity" evidence="1">
    <location>
        <begin position="49"/>
        <end position="58"/>
    </location>
</feature>
<organism evidence="2 3">
    <name type="scientific">Trichomonas vaginalis (strain ATCC PRA-98 / G3)</name>
    <dbReference type="NCBI Taxonomy" id="412133"/>
    <lineage>
        <taxon>Eukaryota</taxon>
        <taxon>Metamonada</taxon>
        <taxon>Parabasalia</taxon>
        <taxon>Trichomonadida</taxon>
        <taxon>Trichomonadidae</taxon>
        <taxon>Trichomonas</taxon>
    </lineage>
</organism>
<feature type="compositionally biased region" description="Basic residues" evidence="1">
    <location>
        <begin position="27"/>
        <end position="36"/>
    </location>
</feature>
<proteinExistence type="predicted"/>
<evidence type="ECO:0000313" key="3">
    <source>
        <dbReference type="Proteomes" id="UP000001542"/>
    </source>
</evidence>
<dbReference type="VEuPathDB" id="TrichDB:TVAGG3_0992440"/>
<accession>A2D7A7</accession>
<dbReference type="EMBL" id="DS113177">
    <property type="protein sequence ID" value="EAY23624.1"/>
    <property type="molecule type" value="Genomic_DNA"/>
</dbReference>
<dbReference type="Proteomes" id="UP000001542">
    <property type="component" value="Unassembled WGS sequence"/>
</dbReference>
<protein>
    <recommendedName>
        <fullName evidence="4">Tubby C-terminal domain-containing protein</fullName>
    </recommendedName>
</protein>
<feature type="compositionally biased region" description="Acidic residues" evidence="1">
    <location>
        <begin position="1"/>
        <end position="12"/>
    </location>
</feature>
<evidence type="ECO:0008006" key="4">
    <source>
        <dbReference type="Google" id="ProtNLM"/>
    </source>
</evidence>
<name>A2D7A7_TRIV3</name>
<reference evidence="2" key="2">
    <citation type="journal article" date="2007" name="Science">
        <title>Draft genome sequence of the sexually transmitted pathogen Trichomonas vaginalis.</title>
        <authorList>
            <person name="Carlton J.M."/>
            <person name="Hirt R.P."/>
            <person name="Silva J.C."/>
            <person name="Delcher A.L."/>
            <person name="Schatz M."/>
            <person name="Zhao Q."/>
            <person name="Wortman J.R."/>
            <person name="Bidwell S.L."/>
            <person name="Alsmark U.C.M."/>
            <person name="Besteiro S."/>
            <person name="Sicheritz-Ponten T."/>
            <person name="Noel C.J."/>
            <person name="Dacks J.B."/>
            <person name="Foster P.G."/>
            <person name="Simillion C."/>
            <person name="Van de Peer Y."/>
            <person name="Miranda-Saavedra D."/>
            <person name="Barton G.J."/>
            <person name="Westrop G.D."/>
            <person name="Mueller S."/>
            <person name="Dessi D."/>
            <person name="Fiori P.L."/>
            <person name="Ren Q."/>
            <person name="Paulsen I."/>
            <person name="Zhang H."/>
            <person name="Bastida-Corcuera F.D."/>
            <person name="Simoes-Barbosa A."/>
            <person name="Brown M.T."/>
            <person name="Hayes R.D."/>
            <person name="Mukherjee M."/>
            <person name="Okumura C.Y."/>
            <person name="Schneider R."/>
            <person name="Smith A.J."/>
            <person name="Vanacova S."/>
            <person name="Villalvazo M."/>
            <person name="Haas B.J."/>
            <person name="Pertea M."/>
            <person name="Feldblyum T.V."/>
            <person name="Utterback T.R."/>
            <person name="Shu C.L."/>
            <person name="Osoegawa K."/>
            <person name="de Jong P.J."/>
            <person name="Hrdy I."/>
            <person name="Horvathova L."/>
            <person name="Zubacova Z."/>
            <person name="Dolezal P."/>
            <person name="Malik S.B."/>
            <person name="Logsdon J.M. Jr."/>
            <person name="Henze K."/>
            <person name="Gupta A."/>
            <person name="Wang C.C."/>
            <person name="Dunne R.L."/>
            <person name="Upcroft J.A."/>
            <person name="Upcroft P."/>
            <person name="White O."/>
            <person name="Salzberg S.L."/>
            <person name="Tang P."/>
            <person name="Chiu C.-H."/>
            <person name="Lee Y.-S."/>
            <person name="Embley T.M."/>
            <person name="Coombs G.H."/>
            <person name="Mottram J.C."/>
            <person name="Tachezy J."/>
            <person name="Fraser-Liggett C.M."/>
            <person name="Johnson P.J."/>
        </authorList>
    </citation>
    <scope>NUCLEOTIDE SEQUENCE [LARGE SCALE GENOMIC DNA]</scope>
    <source>
        <strain evidence="2">G3</strain>
    </source>
</reference>
<feature type="region of interest" description="Disordered" evidence="1">
    <location>
        <begin position="1"/>
        <end position="93"/>
    </location>
</feature>
<evidence type="ECO:0000313" key="2">
    <source>
        <dbReference type="EMBL" id="EAY23624.1"/>
    </source>
</evidence>